<feature type="region of interest" description="Disordered" evidence="12">
    <location>
        <begin position="358"/>
        <end position="377"/>
    </location>
</feature>
<dbReference type="Proteomes" id="UP000013827">
    <property type="component" value="Unassembled WGS sequence"/>
</dbReference>
<evidence type="ECO:0000256" key="9">
    <source>
        <dbReference type="ARBA" id="ARBA00048679"/>
    </source>
</evidence>
<accession>A0A0D3KAY2</accession>
<evidence type="ECO:0000259" key="13">
    <source>
        <dbReference type="PROSITE" id="PS50011"/>
    </source>
</evidence>
<keyword evidence="7 10" id="KW-0067">ATP-binding</keyword>
<dbReference type="InterPro" id="IPR050629">
    <property type="entry name" value="STE20/SPS1-PAK"/>
</dbReference>
<organism evidence="14 15">
    <name type="scientific">Emiliania huxleyi (strain CCMP1516)</name>
    <dbReference type="NCBI Taxonomy" id="280463"/>
    <lineage>
        <taxon>Eukaryota</taxon>
        <taxon>Haptista</taxon>
        <taxon>Haptophyta</taxon>
        <taxon>Prymnesiophyceae</taxon>
        <taxon>Isochrysidales</taxon>
        <taxon>Noelaerhabdaceae</taxon>
        <taxon>Emiliania</taxon>
    </lineage>
</organism>
<evidence type="ECO:0000256" key="11">
    <source>
        <dbReference type="SAM" id="Coils"/>
    </source>
</evidence>
<dbReference type="PANTHER" id="PTHR48012:SF2">
    <property type="entry name" value="STERILE20-LIKE KINASE, ISOFORM B"/>
    <property type="match status" value="1"/>
</dbReference>
<evidence type="ECO:0000256" key="5">
    <source>
        <dbReference type="ARBA" id="ARBA00022741"/>
    </source>
</evidence>
<keyword evidence="3" id="KW-0723">Serine/threonine-protein kinase</keyword>
<keyword evidence="6" id="KW-0418">Kinase</keyword>
<dbReference type="eggNOG" id="KOG0574">
    <property type="taxonomic scope" value="Eukaryota"/>
</dbReference>
<dbReference type="PaxDb" id="2903-EOD32917"/>
<dbReference type="AlphaFoldDB" id="A0A0D3KAY2"/>
<dbReference type="Gene3D" id="1.10.510.10">
    <property type="entry name" value="Transferase(Phosphotransferase) domain 1"/>
    <property type="match status" value="1"/>
</dbReference>
<sequence>MAEAGIEGYQLQEKLGEGSFGKVYKALEIKTGRAVAVKVVPVEQDTGEVAREIEMLKACASDNIVRYYSSFTRGSELWIVMEFCAGSSLCDVMEARSRCLTERQIGAVLAETLAGLSYLHSLNKIHRDIKAGNLLLTEDGTVKLADFGVSAQLNTSISRRGTVIGTPFWMAPEVISSPGPEAGYNSKADVWSLGITAIELAEGSPPNSNLHPMRAIFLIPTQPPPQLAEPEKWSAAFRDFVGRCLTKEVEKRPTATELLQHAFIREGRKAVSGAVLKQLMESASEALAAWRKQALEASGSLEEDEPGTLKRGDTQEFDMDAIRKVAGRLGGSGTVDASAAYGTMVVKESAEAAGGGGDAGTMIFRHPSPSSSSSGTVVLNSAAPAPASVPGFMRQFQSAIGMGGGAAAGSAAGGGGGGAGRGGAAGSVPASPSGDGAGDLGGGANGRAAKEAASKKYDFSHLSLAGIDEELSALGANLERDMAKLRRQYEKRERALRQAKSDKGGR</sequence>
<dbReference type="RefSeq" id="XP_005785346.1">
    <property type="nucleotide sequence ID" value="XM_005785289.1"/>
</dbReference>
<protein>
    <recommendedName>
        <fullName evidence="2">non-specific serine/threonine protein kinase</fullName>
        <ecNumber evidence="2">2.7.11.1</ecNumber>
    </recommendedName>
</protein>
<evidence type="ECO:0000313" key="14">
    <source>
        <dbReference type="EnsemblProtists" id="EOD32917"/>
    </source>
</evidence>
<comment type="similarity">
    <text evidence="1">Belongs to the protein kinase superfamily. STE Ser/Thr protein kinase family. STE20 subfamily.</text>
</comment>
<dbReference type="STRING" id="2903.R1DD94"/>
<dbReference type="InterPro" id="IPR017441">
    <property type="entry name" value="Protein_kinase_ATP_BS"/>
</dbReference>
<feature type="binding site" evidence="10">
    <location>
        <position position="38"/>
    </location>
    <ligand>
        <name>ATP</name>
        <dbReference type="ChEBI" id="CHEBI:30616"/>
    </ligand>
</feature>
<dbReference type="HOGENOM" id="CLU_000288_63_23_1"/>
<feature type="compositionally biased region" description="Gly residues" evidence="12">
    <location>
        <begin position="435"/>
        <end position="445"/>
    </location>
</feature>
<dbReference type="EnsemblProtists" id="EOD32917">
    <property type="protein sequence ID" value="EOD32917"/>
    <property type="gene ID" value="EMIHUDRAFT_467901"/>
</dbReference>
<keyword evidence="4" id="KW-0808">Transferase</keyword>
<dbReference type="GO" id="GO:0005524">
    <property type="term" value="F:ATP binding"/>
    <property type="evidence" value="ECO:0007669"/>
    <property type="project" value="UniProtKB-UniRule"/>
</dbReference>
<comment type="catalytic activity">
    <reaction evidence="8">
        <text>L-threonyl-[protein] + ATP = O-phospho-L-threonyl-[protein] + ADP + H(+)</text>
        <dbReference type="Rhea" id="RHEA:46608"/>
        <dbReference type="Rhea" id="RHEA-COMP:11060"/>
        <dbReference type="Rhea" id="RHEA-COMP:11605"/>
        <dbReference type="ChEBI" id="CHEBI:15378"/>
        <dbReference type="ChEBI" id="CHEBI:30013"/>
        <dbReference type="ChEBI" id="CHEBI:30616"/>
        <dbReference type="ChEBI" id="CHEBI:61977"/>
        <dbReference type="ChEBI" id="CHEBI:456216"/>
        <dbReference type="EC" id="2.7.11.1"/>
    </reaction>
</comment>
<keyword evidence="5 10" id="KW-0547">Nucleotide-binding</keyword>
<feature type="domain" description="Protein kinase" evidence="13">
    <location>
        <begin position="9"/>
        <end position="264"/>
    </location>
</feature>
<reference evidence="15" key="1">
    <citation type="journal article" date="2013" name="Nature">
        <title>Pan genome of the phytoplankton Emiliania underpins its global distribution.</title>
        <authorList>
            <person name="Read B.A."/>
            <person name="Kegel J."/>
            <person name="Klute M.J."/>
            <person name="Kuo A."/>
            <person name="Lefebvre S.C."/>
            <person name="Maumus F."/>
            <person name="Mayer C."/>
            <person name="Miller J."/>
            <person name="Monier A."/>
            <person name="Salamov A."/>
            <person name="Young J."/>
            <person name="Aguilar M."/>
            <person name="Claverie J.M."/>
            <person name="Frickenhaus S."/>
            <person name="Gonzalez K."/>
            <person name="Herman E.K."/>
            <person name="Lin Y.C."/>
            <person name="Napier J."/>
            <person name="Ogata H."/>
            <person name="Sarno A.F."/>
            <person name="Shmutz J."/>
            <person name="Schroeder D."/>
            <person name="de Vargas C."/>
            <person name="Verret F."/>
            <person name="von Dassow P."/>
            <person name="Valentin K."/>
            <person name="Van de Peer Y."/>
            <person name="Wheeler G."/>
            <person name="Dacks J.B."/>
            <person name="Delwiche C.F."/>
            <person name="Dyhrman S.T."/>
            <person name="Glockner G."/>
            <person name="John U."/>
            <person name="Richards T."/>
            <person name="Worden A.Z."/>
            <person name="Zhang X."/>
            <person name="Grigoriev I.V."/>
            <person name="Allen A.E."/>
            <person name="Bidle K."/>
            <person name="Borodovsky M."/>
            <person name="Bowler C."/>
            <person name="Brownlee C."/>
            <person name="Cock J.M."/>
            <person name="Elias M."/>
            <person name="Gladyshev V.N."/>
            <person name="Groth M."/>
            <person name="Guda C."/>
            <person name="Hadaegh A."/>
            <person name="Iglesias-Rodriguez M.D."/>
            <person name="Jenkins J."/>
            <person name="Jones B.M."/>
            <person name="Lawson T."/>
            <person name="Leese F."/>
            <person name="Lindquist E."/>
            <person name="Lobanov A."/>
            <person name="Lomsadze A."/>
            <person name="Malik S.B."/>
            <person name="Marsh M.E."/>
            <person name="Mackinder L."/>
            <person name="Mock T."/>
            <person name="Mueller-Roeber B."/>
            <person name="Pagarete A."/>
            <person name="Parker M."/>
            <person name="Probert I."/>
            <person name="Quesneville H."/>
            <person name="Raines C."/>
            <person name="Rensing S.A."/>
            <person name="Riano-Pachon D.M."/>
            <person name="Richier S."/>
            <person name="Rokitta S."/>
            <person name="Shiraiwa Y."/>
            <person name="Soanes D.M."/>
            <person name="van der Giezen M."/>
            <person name="Wahlund T.M."/>
            <person name="Williams B."/>
            <person name="Wilson W."/>
            <person name="Wolfe G."/>
            <person name="Wurch L.L."/>
        </authorList>
    </citation>
    <scope>NUCLEOTIDE SEQUENCE</scope>
</reference>
<evidence type="ECO:0000256" key="4">
    <source>
        <dbReference type="ARBA" id="ARBA00022679"/>
    </source>
</evidence>
<dbReference type="EC" id="2.7.11.1" evidence="2"/>
<dbReference type="Pfam" id="PF00069">
    <property type="entry name" value="Pkinase"/>
    <property type="match status" value="1"/>
</dbReference>
<dbReference type="InterPro" id="IPR000719">
    <property type="entry name" value="Prot_kinase_dom"/>
</dbReference>
<comment type="catalytic activity">
    <reaction evidence="9">
        <text>L-seryl-[protein] + ATP = O-phospho-L-seryl-[protein] + ADP + H(+)</text>
        <dbReference type="Rhea" id="RHEA:17989"/>
        <dbReference type="Rhea" id="RHEA-COMP:9863"/>
        <dbReference type="Rhea" id="RHEA-COMP:11604"/>
        <dbReference type="ChEBI" id="CHEBI:15378"/>
        <dbReference type="ChEBI" id="CHEBI:29999"/>
        <dbReference type="ChEBI" id="CHEBI:30616"/>
        <dbReference type="ChEBI" id="CHEBI:83421"/>
        <dbReference type="ChEBI" id="CHEBI:456216"/>
        <dbReference type="EC" id="2.7.11.1"/>
    </reaction>
</comment>
<dbReference type="KEGG" id="ehx:EMIHUDRAFT_467901"/>
<dbReference type="GO" id="GO:0004674">
    <property type="term" value="F:protein serine/threonine kinase activity"/>
    <property type="evidence" value="ECO:0007669"/>
    <property type="project" value="UniProtKB-KW"/>
</dbReference>
<evidence type="ECO:0000256" key="2">
    <source>
        <dbReference type="ARBA" id="ARBA00012513"/>
    </source>
</evidence>
<name>A0A0D3KAY2_EMIH1</name>
<dbReference type="SUPFAM" id="SSF56112">
    <property type="entry name" value="Protein kinase-like (PK-like)"/>
    <property type="match status" value="1"/>
</dbReference>
<dbReference type="PANTHER" id="PTHR48012">
    <property type="entry name" value="STERILE20-LIKE KINASE, ISOFORM B-RELATED"/>
    <property type="match status" value="1"/>
</dbReference>
<dbReference type="FunFam" id="1.10.510.10:FF:000499">
    <property type="entry name" value="Serine/threonine-protein kinase KIC1"/>
    <property type="match status" value="1"/>
</dbReference>
<dbReference type="GO" id="GO:0005737">
    <property type="term" value="C:cytoplasm"/>
    <property type="evidence" value="ECO:0007669"/>
    <property type="project" value="TreeGrafter"/>
</dbReference>
<feature type="coiled-coil region" evidence="11">
    <location>
        <begin position="468"/>
        <end position="502"/>
    </location>
</feature>
<feature type="region of interest" description="Disordered" evidence="12">
    <location>
        <begin position="404"/>
        <end position="452"/>
    </location>
</feature>
<keyword evidence="15" id="KW-1185">Reference proteome</keyword>
<reference evidence="14" key="2">
    <citation type="submission" date="2024-10" db="UniProtKB">
        <authorList>
            <consortium name="EnsemblProtists"/>
        </authorList>
    </citation>
    <scope>IDENTIFICATION</scope>
</reference>
<dbReference type="SMART" id="SM00220">
    <property type="entry name" value="S_TKc"/>
    <property type="match status" value="1"/>
</dbReference>
<keyword evidence="11" id="KW-0175">Coiled coil</keyword>
<dbReference type="InterPro" id="IPR011009">
    <property type="entry name" value="Kinase-like_dom_sf"/>
</dbReference>
<evidence type="ECO:0000256" key="12">
    <source>
        <dbReference type="SAM" id="MobiDB-lite"/>
    </source>
</evidence>
<dbReference type="PROSITE" id="PS50011">
    <property type="entry name" value="PROTEIN_KINASE_DOM"/>
    <property type="match status" value="1"/>
</dbReference>
<evidence type="ECO:0000256" key="3">
    <source>
        <dbReference type="ARBA" id="ARBA00022527"/>
    </source>
</evidence>
<evidence type="ECO:0000256" key="6">
    <source>
        <dbReference type="ARBA" id="ARBA00022777"/>
    </source>
</evidence>
<feature type="compositionally biased region" description="Gly residues" evidence="12">
    <location>
        <begin position="404"/>
        <end position="425"/>
    </location>
</feature>
<evidence type="ECO:0000256" key="10">
    <source>
        <dbReference type="PROSITE-ProRule" id="PRU10141"/>
    </source>
</evidence>
<dbReference type="PROSITE" id="PS00107">
    <property type="entry name" value="PROTEIN_KINASE_ATP"/>
    <property type="match status" value="1"/>
</dbReference>
<dbReference type="OMA" id="DAMYERT"/>
<evidence type="ECO:0000313" key="15">
    <source>
        <dbReference type="Proteomes" id="UP000013827"/>
    </source>
</evidence>
<evidence type="ECO:0000256" key="8">
    <source>
        <dbReference type="ARBA" id="ARBA00047899"/>
    </source>
</evidence>
<evidence type="ECO:0000256" key="1">
    <source>
        <dbReference type="ARBA" id="ARBA00008874"/>
    </source>
</evidence>
<evidence type="ECO:0000256" key="7">
    <source>
        <dbReference type="ARBA" id="ARBA00022840"/>
    </source>
</evidence>
<dbReference type="CDD" id="cd06612">
    <property type="entry name" value="STKc_MST1_2"/>
    <property type="match status" value="1"/>
</dbReference>
<dbReference type="GeneID" id="17278190"/>
<proteinExistence type="inferred from homology"/>